<dbReference type="InterPro" id="IPR036565">
    <property type="entry name" value="Mur-like_cat_sf"/>
</dbReference>
<dbReference type="InterPro" id="IPR036615">
    <property type="entry name" value="Mur_ligase_C_dom_sf"/>
</dbReference>
<protein>
    <recommendedName>
        <fullName evidence="5">Mur ligase C-terminal domain-containing protein</fullName>
    </recommendedName>
</protein>
<feature type="domain" description="Mur ligase C-terminal" evidence="1">
    <location>
        <begin position="147"/>
        <end position="276"/>
    </location>
</feature>
<dbReference type="Gene3D" id="3.90.190.20">
    <property type="entry name" value="Mur ligase, C-terminal domain"/>
    <property type="match status" value="1"/>
</dbReference>
<evidence type="ECO:0000259" key="1">
    <source>
        <dbReference type="Pfam" id="PF02875"/>
    </source>
</evidence>
<dbReference type="Proteomes" id="UP000176751">
    <property type="component" value="Unassembled WGS sequence"/>
</dbReference>
<dbReference type="InterPro" id="IPR050061">
    <property type="entry name" value="MurCDEF_pg_biosynth"/>
</dbReference>
<proteinExistence type="predicted"/>
<dbReference type="GO" id="GO:0005524">
    <property type="term" value="F:ATP binding"/>
    <property type="evidence" value="ECO:0007669"/>
    <property type="project" value="InterPro"/>
</dbReference>
<dbReference type="Pfam" id="PF08245">
    <property type="entry name" value="Mur_ligase_M"/>
    <property type="match status" value="1"/>
</dbReference>
<accession>A0A1F5HAG6</accession>
<dbReference type="STRING" id="1797737.A2196_00375"/>
<evidence type="ECO:0008006" key="5">
    <source>
        <dbReference type="Google" id="ProtNLM"/>
    </source>
</evidence>
<evidence type="ECO:0000259" key="2">
    <source>
        <dbReference type="Pfam" id="PF08245"/>
    </source>
</evidence>
<dbReference type="PANTHER" id="PTHR43445:SF3">
    <property type="entry name" value="UDP-N-ACETYLMURAMATE--L-ALANINE LIGASE"/>
    <property type="match status" value="1"/>
</dbReference>
<name>A0A1F5HAG6_9BACT</name>
<evidence type="ECO:0000313" key="3">
    <source>
        <dbReference type="EMBL" id="OGE01153.1"/>
    </source>
</evidence>
<feature type="domain" description="Mur ligase central" evidence="2">
    <location>
        <begin position="11"/>
        <end position="80"/>
    </location>
</feature>
<dbReference type="SUPFAM" id="SSF53244">
    <property type="entry name" value="MurD-like peptide ligases, peptide-binding domain"/>
    <property type="match status" value="1"/>
</dbReference>
<dbReference type="InterPro" id="IPR004101">
    <property type="entry name" value="Mur_ligase_C"/>
</dbReference>
<evidence type="ECO:0000313" key="4">
    <source>
        <dbReference type="Proteomes" id="UP000176751"/>
    </source>
</evidence>
<dbReference type="GO" id="GO:0016881">
    <property type="term" value="F:acid-amino acid ligase activity"/>
    <property type="evidence" value="ECO:0007669"/>
    <property type="project" value="InterPro"/>
</dbReference>
<dbReference type="InterPro" id="IPR013221">
    <property type="entry name" value="Mur_ligase_cen"/>
</dbReference>
<sequence length="296" mass="33552">MSWKKNFRIGKSKYYVCEADEYNDNFLNYQSDIAVILNIAWDHPDYFKTQESVAGSYREFIKKIRPNGTLVIGSDPKLNQLIMVSKTPKKGSDPKVIKIQDFGNVPLSIIGDFRRENANAALTVAKTLNLDLNLAKRSIKNFKGLGRRLEFKGQIGKVKVYDDYAVQPYTVLSTANALKEKFKNKKVVLVFEPHTFSRIKTFFDDFVESLKNTIVDRALICDIYAARERGDNKILAGKLASSIGFKAKYTGSLDQTVEYLKSNLEEFDVILSMGAGNVYKIFDMLKKPIAHSRSAQ</sequence>
<reference evidence="3 4" key="1">
    <citation type="journal article" date="2016" name="Nat. Commun.">
        <title>Thousands of microbial genomes shed light on interconnected biogeochemical processes in an aquifer system.</title>
        <authorList>
            <person name="Anantharaman K."/>
            <person name="Brown C.T."/>
            <person name="Hug L.A."/>
            <person name="Sharon I."/>
            <person name="Castelle C.J."/>
            <person name="Probst A.J."/>
            <person name="Thomas B.C."/>
            <person name="Singh A."/>
            <person name="Wilkins M.J."/>
            <person name="Karaoz U."/>
            <person name="Brodie E.L."/>
            <person name="Williams K.H."/>
            <person name="Hubbard S.S."/>
            <person name="Banfield J.F."/>
        </authorList>
    </citation>
    <scope>NUCLEOTIDE SEQUENCE [LARGE SCALE GENOMIC DNA]</scope>
</reference>
<gene>
    <name evidence="3" type="ORF">A2196_00375</name>
</gene>
<dbReference type="EMBL" id="MFCA01000029">
    <property type="protein sequence ID" value="OGE01153.1"/>
    <property type="molecule type" value="Genomic_DNA"/>
</dbReference>
<dbReference type="SUPFAM" id="SSF53623">
    <property type="entry name" value="MurD-like peptide ligases, catalytic domain"/>
    <property type="match status" value="1"/>
</dbReference>
<dbReference type="Gene3D" id="3.40.1190.10">
    <property type="entry name" value="Mur-like, catalytic domain"/>
    <property type="match status" value="1"/>
</dbReference>
<dbReference type="Pfam" id="PF02875">
    <property type="entry name" value="Mur_ligase_C"/>
    <property type="match status" value="1"/>
</dbReference>
<dbReference type="AlphaFoldDB" id="A0A1F5HAG6"/>
<comment type="caution">
    <text evidence="3">The sequence shown here is derived from an EMBL/GenBank/DDBJ whole genome shotgun (WGS) entry which is preliminary data.</text>
</comment>
<dbReference type="PANTHER" id="PTHR43445">
    <property type="entry name" value="UDP-N-ACETYLMURAMATE--L-ALANINE LIGASE-RELATED"/>
    <property type="match status" value="1"/>
</dbReference>
<organism evidence="3 4">
    <name type="scientific">Candidatus Curtissbacteria bacterium RIFOXYA1_FULL_41_14</name>
    <dbReference type="NCBI Taxonomy" id="1797737"/>
    <lineage>
        <taxon>Bacteria</taxon>
        <taxon>Candidatus Curtissiibacteriota</taxon>
    </lineage>
</organism>